<comment type="caution">
    <text evidence="1">The sequence shown here is derived from an EMBL/GenBank/DDBJ whole genome shotgun (WGS) entry which is preliminary data.</text>
</comment>
<evidence type="ECO:0000313" key="2">
    <source>
        <dbReference type="Proteomes" id="UP000543836"/>
    </source>
</evidence>
<reference evidence="1 2" key="1">
    <citation type="submission" date="2020-08" db="EMBL/GenBank/DDBJ databases">
        <title>Genomic Encyclopedia of Type Strains, Phase IV (KMG-V): Genome sequencing to study the core and pangenomes of soil and plant-associated prokaryotes.</title>
        <authorList>
            <person name="Whitman W."/>
        </authorList>
    </citation>
    <scope>NUCLEOTIDE SEQUENCE [LARGE SCALE GENOMIC DNA]</scope>
    <source>
        <strain evidence="1 2">SEMIA 492</strain>
    </source>
</reference>
<proteinExistence type="predicted"/>
<dbReference type="Proteomes" id="UP000543836">
    <property type="component" value="Unassembled WGS sequence"/>
</dbReference>
<dbReference type="GeneID" id="32526639"/>
<accession>A0A7W6ZX17</accession>
<organism evidence="1 2">
    <name type="scientific">Rhizobium leucaenae</name>
    <dbReference type="NCBI Taxonomy" id="29450"/>
    <lineage>
        <taxon>Bacteria</taxon>
        <taxon>Pseudomonadati</taxon>
        <taxon>Pseudomonadota</taxon>
        <taxon>Alphaproteobacteria</taxon>
        <taxon>Hyphomicrobiales</taxon>
        <taxon>Rhizobiaceae</taxon>
        <taxon>Rhizobium/Agrobacterium group</taxon>
        <taxon>Rhizobium</taxon>
    </lineage>
</organism>
<gene>
    <name evidence="1" type="ORF">GGE60_004463</name>
</gene>
<protein>
    <submittedName>
        <fullName evidence="1">Uncharacterized protein</fullName>
    </submittedName>
</protein>
<keyword evidence="2" id="KW-1185">Reference proteome</keyword>
<name>A0A7W6ZX17_9HYPH</name>
<evidence type="ECO:0000313" key="1">
    <source>
        <dbReference type="EMBL" id="MBB4570326.1"/>
    </source>
</evidence>
<dbReference type="AlphaFoldDB" id="A0A7W6ZX17"/>
<dbReference type="RefSeq" id="WP_028753727.1">
    <property type="nucleotide sequence ID" value="NZ_JACIIG010000013.1"/>
</dbReference>
<dbReference type="EMBL" id="JACIIG010000013">
    <property type="protein sequence ID" value="MBB4570326.1"/>
    <property type="molecule type" value="Genomic_DNA"/>
</dbReference>
<sequence length="134" mass="14957">MAIQPSADVGNSASKATDDLRDYHNLVRAAVDNYDDQATRSLRYQQFHIINSALLVIFSNWMANAKNLSQGDKTWLIDWFGPILARIATDRNDWNIGIQVNVSDVASRGIYLEADTCSQIQQQTALATLDALKK</sequence>